<accession>A0AAV5GBU0</accession>
<keyword evidence="8" id="KW-1185">Reference proteome</keyword>
<dbReference type="PANTHER" id="PTHR46910:SF3">
    <property type="entry name" value="HALOTOLERANCE PROTEIN 9-RELATED"/>
    <property type="match status" value="1"/>
</dbReference>
<gene>
    <name evidence="7" type="ORF">Rhopal_000262-T1</name>
</gene>
<feature type="region of interest" description="Disordered" evidence="5">
    <location>
        <begin position="138"/>
        <end position="161"/>
    </location>
</feature>
<keyword evidence="3" id="KW-0238">DNA-binding</keyword>
<dbReference type="AlphaFoldDB" id="A0AAV5GBU0"/>
<dbReference type="Pfam" id="PF04082">
    <property type="entry name" value="Fungal_trans"/>
    <property type="match status" value="1"/>
</dbReference>
<keyword evidence="4" id="KW-0539">Nucleus</keyword>
<dbReference type="GO" id="GO:0006351">
    <property type="term" value="P:DNA-templated transcription"/>
    <property type="evidence" value="ECO:0007669"/>
    <property type="project" value="InterPro"/>
</dbReference>
<evidence type="ECO:0000256" key="3">
    <source>
        <dbReference type="ARBA" id="ARBA00023125"/>
    </source>
</evidence>
<dbReference type="GO" id="GO:0003700">
    <property type="term" value="F:DNA-binding transcription factor activity"/>
    <property type="evidence" value="ECO:0007669"/>
    <property type="project" value="InterPro"/>
</dbReference>
<feature type="compositionally biased region" description="Gly residues" evidence="5">
    <location>
        <begin position="741"/>
        <end position="751"/>
    </location>
</feature>
<name>A0AAV5GBU0_9BASI</name>
<feature type="compositionally biased region" description="Low complexity" evidence="5">
    <location>
        <begin position="801"/>
        <end position="815"/>
    </location>
</feature>
<feature type="compositionally biased region" description="Polar residues" evidence="5">
    <location>
        <begin position="719"/>
        <end position="729"/>
    </location>
</feature>
<sequence>MQPIPGTTATSTASWGAPISALHPAVAVASSSSSSPALFAQPALGTQPATDAAAAAAKSRQNRIVRACDLCRRRKVRPVKRPAPKGYVEGLERRLEAMEGLLSSLSARAGVDPPTRTSPLPPLNTSAATAAADMLQSAGVSPTQQLPPDSSRPPTPPPTDLDAIHSLSERLDDLAVDADRYVGRGSGLHLVESVHAYVGQPTVGQQMERPSLADHLLRAQHQRVAFSIPPPPADLSQRLIDAFFSLGSIARSIIHKQYFDECVSKGMVESDASFRGLYYALCALGARFVDDARLDPPADPACGPHEPGDLRLARGYAYFAAIWGCEKDPFSSANLFDLQQSVISLLWLFGATGYVTSWTVIGFAVRRAVDVGAHRETRTRWTHSPLQDQLRRRSFHLLTSFDRYISAALGRPVALPDDEMDVAPPLEISDDALWAWELAAQAAARRGEATVPPHPPLDRDNATAYGWECGFALHRIMGRALKLMYGLKRDNDLETTAKNVAELDGMLNAWLQTIPARLQCEANPAKQSDEELAASTWFVATYYQTQILIHREFFPPIRSRALGFNSLAICSNAARATANVLDTLRQRGLLAREWIWAPHAAVTSGLTLLLGVFANPLGPSGSARATLSASAASDVKRCINALESLSSISFVARQCYHGLTQLALASAVPPPPGAFKAATEAAAAAAAAAGGALPSPTSAAKASLKRQNPGEWNDGRSPVDSSAGASSDKPSPADSTTGAGSASGTGCGSGPGASECAAQGAHKSRRLDPATMPFSTEDLSSSTFKGRATFLARSGSGSQGGQPQEQQQQQQQQQQGSGGGASEQAASAGKPKGPPVGLAYMPDFGAEGLFVPRSDVLPTSAPTTTAASAATSAPATSVAFDASAYLQPASSAPPLDFGVNNMAYPSPSFLGMTDMWSLPFDTASSVPPAVNAATGELLSTLGIPPFNVQTMQSGYGSATPGFPLTVLGNPPMAPPPPASTFGMPGGAVPAFQQPTFGAPLPPFDNSAPLDPATSNTFDYDANIFGGLSPFGASLASPQRRDDMNGFPSL</sequence>
<reference evidence="7 8" key="1">
    <citation type="submission" date="2021-12" db="EMBL/GenBank/DDBJ databases">
        <title>High titer production of polyol ester of fatty acids by Rhodotorula paludigena BS15 towards product separation-free biomass refinery.</title>
        <authorList>
            <person name="Mano J."/>
            <person name="Ono H."/>
            <person name="Tanaka T."/>
            <person name="Naito K."/>
            <person name="Sushida H."/>
            <person name="Ike M."/>
            <person name="Tokuyasu K."/>
            <person name="Kitaoka M."/>
        </authorList>
    </citation>
    <scope>NUCLEOTIDE SEQUENCE [LARGE SCALE GENOMIC DNA]</scope>
    <source>
        <strain evidence="7 8">BS15</strain>
    </source>
</reference>
<dbReference type="Proteomes" id="UP001342314">
    <property type="component" value="Unassembled WGS sequence"/>
</dbReference>
<dbReference type="PANTHER" id="PTHR46910">
    <property type="entry name" value="TRANSCRIPTION FACTOR PDR1"/>
    <property type="match status" value="1"/>
</dbReference>
<feature type="domain" description="Xylanolytic transcriptional activator regulatory" evidence="6">
    <location>
        <begin position="357"/>
        <end position="431"/>
    </location>
</feature>
<evidence type="ECO:0000256" key="1">
    <source>
        <dbReference type="ARBA" id="ARBA00004123"/>
    </source>
</evidence>
<dbReference type="EMBL" id="BQKY01000001">
    <property type="protein sequence ID" value="GJN87314.1"/>
    <property type="molecule type" value="Genomic_DNA"/>
</dbReference>
<feature type="compositionally biased region" description="Pro residues" evidence="5">
    <location>
        <begin position="150"/>
        <end position="159"/>
    </location>
</feature>
<dbReference type="SMART" id="SM00906">
    <property type="entry name" value="Fungal_trans"/>
    <property type="match status" value="1"/>
</dbReference>
<comment type="subcellular location">
    <subcellularLocation>
        <location evidence="1">Nucleus</location>
    </subcellularLocation>
</comment>
<evidence type="ECO:0000313" key="7">
    <source>
        <dbReference type="EMBL" id="GJN87314.1"/>
    </source>
</evidence>
<proteinExistence type="predicted"/>
<dbReference type="GO" id="GO:0005634">
    <property type="term" value="C:nucleus"/>
    <property type="evidence" value="ECO:0007669"/>
    <property type="project" value="UniProtKB-SubCell"/>
</dbReference>
<organism evidence="7 8">
    <name type="scientific">Rhodotorula paludigena</name>
    <dbReference type="NCBI Taxonomy" id="86838"/>
    <lineage>
        <taxon>Eukaryota</taxon>
        <taxon>Fungi</taxon>
        <taxon>Dikarya</taxon>
        <taxon>Basidiomycota</taxon>
        <taxon>Pucciniomycotina</taxon>
        <taxon>Microbotryomycetes</taxon>
        <taxon>Sporidiobolales</taxon>
        <taxon>Sporidiobolaceae</taxon>
        <taxon>Rhodotorula</taxon>
    </lineage>
</organism>
<dbReference type="CDD" id="cd12148">
    <property type="entry name" value="fungal_TF_MHR"/>
    <property type="match status" value="1"/>
</dbReference>
<evidence type="ECO:0000259" key="6">
    <source>
        <dbReference type="SMART" id="SM00906"/>
    </source>
</evidence>
<keyword evidence="2" id="KW-0479">Metal-binding</keyword>
<dbReference type="GO" id="GO:0008270">
    <property type="term" value="F:zinc ion binding"/>
    <property type="evidence" value="ECO:0007669"/>
    <property type="project" value="InterPro"/>
</dbReference>
<dbReference type="InterPro" id="IPR050987">
    <property type="entry name" value="AtrR-like"/>
</dbReference>
<evidence type="ECO:0000256" key="5">
    <source>
        <dbReference type="SAM" id="MobiDB-lite"/>
    </source>
</evidence>
<feature type="compositionally biased region" description="Polar residues" evidence="5">
    <location>
        <begin position="773"/>
        <end position="784"/>
    </location>
</feature>
<dbReference type="InterPro" id="IPR007219">
    <property type="entry name" value="XnlR_reg_dom"/>
</dbReference>
<dbReference type="GO" id="GO:0003677">
    <property type="term" value="F:DNA binding"/>
    <property type="evidence" value="ECO:0007669"/>
    <property type="project" value="UniProtKB-KW"/>
</dbReference>
<protein>
    <recommendedName>
        <fullName evidence="6">Xylanolytic transcriptional activator regulatory domain-containing protein</fullName>
    </recommendedName>
</protein>
<feature type="region of interest" description="Disordered" evidence="5">
    <location>
        <begin position="693"/>
        <end position="839"/>
    </location>
</feature>
<comment type="caution">
    <text evidence="7">The sequence shown here is derived from an EMBL/GenBank/DDBJ whole genome shotgun (WGS) entry which is preliminary data.</text>
</comment>
<evidence type="ECO:0000256" key="2">
    <source>
        <dbReference type="ARBA" id="ARBA00022723"/>
    </source>
</evidence>
<evidence type="ECO:0000313" key="8">
    <source>
        <dbReference type="Proteomes" id="UP001342314"/>
    </source>
</evidence>
<evidence type="ECO:0000256" key="4">
    <source>
        <dbReference type="ARBA" id="ARBA00023242"/>
    </source>
</evidence>